<evidence type="ECO:0000256" key="1">
    <source>
        <dbReference type="SAM" id="MobiDB-lite"/>
    </source>
</evidence>
<comment type="caution">
    <text evidence="2">The sequence shown here is derived from an EMBL/GenBank/DDBJ whole genome shotgun (WGS) entry which is preliminary data.</text>
</comment>
<dbReference type="AlphaFoldDB" id="A0AAE4V5Y2"/>
<feature type="compositionally biased region" description="Low complexity" evidence="1">
    <location>
        <begin position="1"/>
        <end position="12"/>
    </location>
</feature>
<dbReference type="RefSeq" id="WP_249354141.1">
    <property type="nucleotide sequence ID" value="NZ_JAWLUP010000208.1"/>
</dbReference>
<dbReference type="Proteomes" id="UP001185863">
    <property type="component" value="Unassembled WGS sequence"/>
</dbReference>
<evidence type="ECO:0008006" key="4">
    <source>
        <dbReference type="Google" id="ProtNLM"/>
    </source>
</evidence>
<sequence length="156" mass="17025">MTMIDRSPSSPSDDAREESTPRLDHVGILVRDLELATTRWQSRFNVSIAHTFEAPSLSIRATFLAIASANIELYTIDDPHALDLALGRASAKLDHIALRFDGNAREFDLAGCTIRGPGRPDPIGAPFIIADSEHVWTEPPGIDVLLQLITPTESTP</sequence>
<proteinExistence type="predicted"/>
<accession>A0AAE4V5Y2</accession>
<name>A0AAE4V5Y2_9NOCA</name>
<feature type="region of interest" description="Disordered" evidence="1">
    <location>
        <begin position="1"/>
        <end position="21"/>
    </location>
</feature>
<dbReference type="InterPro" id="IPR029068">
    <property type="entry name" value="Glyas_Bleomycin-R_OHBP_Dase"/>
</dbReference>
<evidence type="ECO:0000313" key="3">
    <source>
        <dbReference type="Proteomes" id="UP001185863"/>
    </source>
</evidence>
<reference evidence="2" key="1">
    <citation type="submission" date="2023-10" db="EMBL/GenBank/DDBJ databases">
        <title>Development of a sustainable strategy for remediation of hydrocarbon-contaminated territories based on the waste exchange concept.</title>
        <authorList>
            <person name="Krivoruchko A."/>
        </authorList>
    </citation>
    <scope>NUCLEOTIDE SEQUENCE</scope>
    <source>
        <strain evidence="2">IEGM 68</strain>
    </source>
</reference>
<dbReference type="SUPFAM" id="SSF54593">
    <property type="entry name" value="Glyoxalase/Bleomycin resistance protein/Dihydroxybiphenyl dioxygenase"/>
    <property type="match status" value="1"/>
</dbReference>
<evidence type="ECO:0000313" key="2">
    <source>
        <dbReference type="EMBL" id="MDV7268759.1"/>
    </source>
</evidence>
<organism evidence="2 3">
    <name type="scientific">Rhodococcus oxybenzonivorans</name>
    <dbReference type="NCBI Taxonomy" id="1990687"/>
    <lineage>
        <taxon>Bacteria</taxon>
        <taxon>Bacillati</taxon>
        <taxon>Actinomycetota</taxon>
        <taxon>Actinomycetes</taxon>
        <taxon>Mycobacteriales</taxon>
        <taxon>Nocardiaceae</taxon>
        <taxon>Rhodococcus</taxon>
    </lineage>
</organism>
<dbReference type="Gene3D" id="3.10.180.10">
    <property type="entry name" value="2,3-Dihydroxybiphenyl 1,2-Dioxygenase, domain 1"/>
    <property type="match status" value="1"/>
</dbReference>
<gene>
    <name evidence="2" type="ORF">R4315_30040</name>
</gene>
<dbReference type="EMBL" id="JAWLUP010000208">
    <property type="protein sequence ID" value="MDV7268759.1"/>
    <property type="molecule type" value="Genomic_DNA"/>
</dbReference>
<protein>
    <recommendedName>
        <fullName evidence="4">VOC domain-containing protein</fullName>
    </recommendedName>
</protein>